<dbReference type="Pfam" id="PF02771">
    <property type="entry name" value="Acyl-CoA_dh_N"/>
    <property type="match status" value="1"/>
</dbReference>
<dbReference type="InterPro" id="IPR036250">
    <property type="entry name" value="AcylCo_DH-like_C"/>
</dbReference>
<comment type="similarity">
    <text evidence="2 6">Belongs to the acyl-CoA dehydrogenase family.</text>
</comment>
<evidence type="ECO:0000259" key="9">
    <source>
        <dbReference type="Pfam" id="PF02771"/>
    </source>
</evidence>
<dbReference type="InterPro" id="IPR037069">
    <property type="entry name" value="AcylCoA_DH/ox_N_sf"/>
</dbReference>
<dbReference type="InterPro" id="IPR009075">
    <property type="entry name" value="AcylCo_DH/oxidase_C"/>
</dbReference>
<feature type="domain" description="Acyl-CoA dehydrogenase/oxidase N-terminal" evidence="9">
    <location>
        <begin position="9"/>
        <end position="120"/>
    </location>
</feature>
<dbReference type="GO" id="GO:0003995">
    <property type="term" value="F:acyl-CoA dehydrogenase activity"/>
    <property type="evidence" value="ECO:0007669"/>
    <property type="project" value="InterPro"/>
</dbReference>
<dbReference type="FunFam" id="1.20.140.10:FF:000001">
    <property type="entry name" value="Acyl-CoA dehydrogenase"/>
    <property type="match status" value="1"/>
</dbReference>
<proteinExistence type="inferred from homology"/>
<keyword evidence="5 6" id="KW-0560">Oxidoreductase</keyword>
<accession>A0A2A4MSS6</accession>
<evidence type="ECO:0000256" key="2">
    <source>
        <dbReference type="ARBA" id="ARBA00009347"/>
    </source>
</evidence>
<keyword evidence="3 6" id="KW-0285">Flavoprotein</keyword>
<evidence type="ECO:0000256" key="1">
    <source>
        <dbReference type="ARBA" id="ARBA00001974"/>
    </source>
</evidence>
<dbReference type="EMBL" id="NVQR01000032">
    <property type="protein sequence ID" value="PCH62890.1"/>
    <property type="molecule type" value="Genomic_DNA"/>
</dbReference>
<sequence length="379" mass="41916">MQNRSIYNSDHELFRSTARRFFREELEPNIDEWEKQGVLPRSFWEQAGSLGLHCCGVPEEYGGPGADFLYNMVLSEEVGYASGGGSVGFSVNSDIVSYYLLHNGSEAQRQRWLPDMVSGKAIAAIGMTEPGCGSDLKAVKTSAVRDGDEYIINGQKTFISNGQSCDFVLLACTTNPELGAKGISLIIVESDRAGFERGRNLDKIGQKAADTSEMFFSDVRVPVSNLVGQEGAGFAVLMNELPRERMTISCRAMAEAQRAFDLTTVYVKERKAFGQSLMEFQNTQFKLAEIKTSLAVGWAFIDQCLGKINSGKLSPEEGAMAKLWSTDTDCKIVDECLQLFGGYGYMREFPISRLFVDSRVRRIYGGTSEIMKLVIARTI</sequence>
<dbReference type="Proteomes" id="UP000218172">
    <property type="component" value="Unassembled WGS sequence"/>
</dbReference>
<dbReference type="Gene3D" id="2.40.110.10">
    <property type="entry name" value="Butyryl-CoA Dehydrogenase, subunit A, domain 2"/>
    <property type="match status" value="1"/>
</dbReference>
<dbReference type="Pfam" id="PF00441">
    <property type="entry name" value="Acyl-CoA_dh_1"/>
    <property type="match status" value="1"/>
</dbReference>
<dbReference type="InterPro" id="IPR009100">
    <property type="entry name" value="AcylCoA_DH/oxidase_NM_dom_sf"/>
</dbReference>
<evidence type="ECO:0000256" key="5">
    <source>
        <dbReference type="ARBA" id="ARBA00023002"/>
    </source>
</evidence>
<evidence type="ECO:0000256" key="3">
    <source>
        <dbReference type="ARBA" id="ARBA00022630"/>
    </source>
</evidence>
<evidence type="ECO:0000256" key="4">
    <source>
        <dbReference type="ARBA" id="ARBA00022827"/>
    </source>
</evidence>
<dbReference type="InterPro" id="IPR013786">
    <property type="entry name" value="AcylCoA_DH/ox_N"/>
</dbReference>
<comment type="caution">
    <text evidence="10">The sequence shown here is derived from an EMBL/GenBank/DDBJ whole genome shotgun (WGS) entry which is preliminary data.</text>
</comment>
<dbReference type="Gene3D" id="1.20.140.10">
    <property type="entry name" value="Butyryl-CoA Dehydrogenase, subunit A, domain 3"/>
    <property type="match status" value="1"/>
</dbReference>
<dbReference type="InterPro" id="IPR046373">
    <property type="entry name" value="Acyl-CoA_Oxase/DH_mid-dom_sf"/>
</dbReference>
<organism evidence="10 11">
    <name type="scientific">SAR86 cluster bacterium</name>
    <dbReference type="NCBI Taxonomy" id="2030880"/>
    <lineage>
        <taxon>Bacteria</taxon>
        <taxon>Pseudomonadati</taxon>
        <taxon>Pseudomonadota</taxon>
        <taxon>Gammaproteobacteria</taxon>
        <taxon>SAR86 cluster</taxon>
    </lineage>
</organism>
<gene>
    <name evidence="10" type="ORF">COC19_02285</name>
</gene>
<keyword evidence="4 6" id="KW-0274">FAD</keyword>
<comment type="cofactor">
    <cofactor evidence="1 6">
        <name>FAD</name>
        <dbReference type="ChEBI" id="CHEBI:57692"/>
    </cofactor>
</comment>
<evidence type="ECO:0000259" key="8">
    <source>
        <dbReference type="Pfam" id="PF02770"/>
    </source>
</evidence>
<evidence type="ECO:0000313" key="11">
    <source>
        <dbReference type="Proteomes" id="UP000218172"/>
    </source>
</evidence>
<dbReference type="PANTHER" id="PTHR43884">
    <property type="entry name" value="ACYL-COA DEHYDROGENASE"/>
    <property type="match status" value="1"/>
</dbReference>
<name>A0A2A4MSS6_9GAMM</name>
<reference evidence="11" key="1">
    <citation type="submission" date="2017-08" db="EMBL/GenBank/DDBJ databases">
        <title>A dynamic microbial community with high functional redundancy inhabits the cold, oxic subseafloor aquifer.</title>
        <authorList>
            <person name="Tully B.J."/>
            <person name="Wheat C.G."/>
            <person name="Glazer B.T."/>
            <person name="Huber J.A."/>
        </authorList>
    </citation>
    <scope>NUCLEOTIDE SEQUENCE [LARGE SCALE GENOMIC DNA]</scope>
</reference>
<dbReference type="AlphaFoldDB" id="A0A2A4MSS6"/>
<dbReference type="SUPFAM" id="SSF56645">
    <property type="entry name" value="Acyl-CoA dehydrogenase NM domain-like"/>
    <property type="match status" value="1"/>
</dbReference>
<dbReference type="InterPro" id="IPR006089">
    <property type="entry name" value="Acyl-CoA_DH_CS"/>
</dbReference>
<feature type="domain" description="Acyl-CoA oxidase/dehydrogenase middle" evidence="8">
    <location>
        <begin position="124"/>
        <end position="219"/>
    </location>
</feature>
<dbReference type="FunFam" id="1.10.540.10:FF:000026">
    <property type="entry name" value="Acyl-CoA dehydrogenase medium chain"/>
    <property type="match status" value="1"/>
</dbReference>
<dbReference type="InterPro" id="IPR006091">
    <property type="entry name" value="Acyl-CoA_Oxase/DH_mid-dom"/>
</dbReference>
<dbReference type="PROSITE" id="PS00073">
    <property type="entry name" value="ACYL_COA_DH_2"/>
    <property type="match status" value="1"/>
</dbReference>
<evidence type="ECO:0000259" key="7">
    <source>
        <dbReference type="Pfam" id="PF00441"/>
    </source>
</evidence>
<dbReference type="SUPFAM" id="SSF47203">
    <property type="entry name" value="Acyl-CoA dehydrogenase C-terminal domain-like"/>
    <property type="match status" value="1"/>
</dbReference>
<dbReference type="PANTHER" id="PTHR43884:SF12">
    <property type="entry name" value="ISOVALERYL-COA DEHYDROGENASE, MITOCHONDRIAL-RELATED"/>
    <property type="match status" value="1"/>
</dbReference>
<dbReference type="Pfam" id="PF02770">
    <property type="entry name" value="Acyl-CoA_dh_M"/>
    <property type="match status" value="1"/>
</dbReference>
<feature type="domain" description="Acyl-CoA dehydrogenase/oxidase C-terminal" evidence="7">
    <location>
        <begin position="231"/>
        <end position="378"/>
    </location>
</feature>
<dbReference type="Gene3D" id="1.10.540.10">
    <property type="entry name" value="Acyl-CoA dehydrogenase/oxidase, N-terminal domain"/>
    <property type="match status" value="1"/>
</dbReference>
<protein>
    <submittedName>
        <fullName evidence="10">Acyl-CoA dehydrogenase</fullName>
    </submittedName>
</protein>
<dbReference type="GO" id="GO:0050660">
    <property type="term" value="F:flavin adenine dinucleotide binding"/>
    <property type="evidence" value="ECO:0007669"/>
    <property type="project" value="InterPro"/>
</dbReference>
<evidence type="ECO:0000313" key="10">
    <source>
        <dbReference type="EMBL" id="PCH62890.1"/>
    </source>
</evidence>
<dbReference type="FunFam" id="2.40.110.10:FF:000002">
    <property type="entry name" value="Acyl-CoA dehydrogenase fadE12"/>
    <property type="match status" value="1"/>
</dbReference>
<evidence type="ECO:0000256" key="6">
    <source>
        <dbReference type="RuleBase" id="RU362125"/>
    </source>
</evidence>